<sequence>MTNIRTNQQTTTTSIQETTIKKNFHIKYQNTIFIHWVHETRLTGLKRSIHEIHNDIFKSTEHSNIRLVVGDQNNPNLDFELTRKRPCGSLLKDPLRIESTSNRLRPLLSLLSIIKIDMKKSTNGQHIRKQKHQVKKKYRHRKTISDELVRQFQQNNSILLVGEKTLSMTKKKKKYLPLYTKSNIDPTVFLSNYSLLSNEDFEKMLLTTATTLDIEITSFGSLLKIEEVLTFIRHLTQLINTSYYLQIQNEQWKYYYDLGMKECIWTGRVSKNMAASNSMSNSYGRSKVLIEQRQKKYQNDLIKINNDSDEYMTKMPDILMNSIDQIKNIINHVIHQDLYQLRMEIERRKTILKFDAYDHQLVQKFYNLKPRQTEIHSARIIWKTIADEYKLRYETDLFKNWLTASKSSTGTLHTIQDLGLTKIYTIFTHLILNQQYSSIAHSTTPIKQFIENTIRETISKVEAYLDQYAKKVLDEKQKILNNREKFKKLPSVDTVMDIIEKRQLNMVQCAQFRIEQTSKILFPTNIHKQ</sequence>
<accession>A0A815UT86</accession>
<reference evidence="1" key="1">
    <citation type="submission" date="2021-02" db="EMBL/GenBank/DDBJ databases">
        <authorList>
            <person name="Nowell W R."/>
        </authorList>
    </citation>
    <scope>NUCLEOTIDE SEQUENCE</scope>
</reference>
<organism evidence="1 2">
    <name type="scientific">Adineta ricciae</name>
    <name type="common">Rotifer</name>
    <dbReference type="NCBI Taxonomy" id="249248"/>
    <lineage>
        <taxon>Eukaryota</taxon>
        <taxon>Metazoa</taxon>
        <taxon>Spiralia</taxon>
        <taxon>Gnathifera</taxon>
        <taxon>Rotifera</taxon>
        <taxon>Eurotatoria</taxon>
        <taxon>Bdelloidea</taxon>
        <taxon>Adinetida</taxon>
        <taxon>Adinetidae</taxon>
        <taxon>Adineta</taxon>
    </lineage>
</organism>
<name>A0A815UT86_ADIRI</name>
<protein>
    <submittedName>
        <fullName evidence="1">Uncharacterized protein</fullName>
    </submittedName>
</protein>
<dbReference type="Proteomes" id="UP000663852">
    <property type="component" value="Unassembled WGS sequence"/>
</dbReference>
<dbReference type="AlphaFoldDB" id="A0A815UT86"/>
<dbReference type="OrthoDB" id="10026961at2759"/>
<gene>
    <name evidence="1" type="ORF">EDS130_LOCUS44289</name>
</gene>
<evidence type="ECO:0000313" key="1">
    <source>
        <dbReference type="EMBL" id="CAF1527164.1"/>
    </source>
</evidence>
<proteinExistence type="predicted"/>
<dbReference type="EMBL" id="CAJNOJ010000832">
    <property type="protein sequence ID" value="CAF1527164.1"/>
    <property type="molecule type" value="Genomic_DNA"/>
</dbReference>
<evidence type="ECO:0000313" key="2">
    <source>
        <dbReference type="Proteomes" id="UP000663852"/>
    </source>
</evidence>
<comment type="caution">
    <text evidence="1">The sequence shown here is derived from an EMBL/GenBank/DDBJ whole genome shotgun (WGS) entry which is preliminary data.</text>
</comment>